<feature type="region of interest" description="Disordered" evidence="1">
    <location>
        <begin position="275"/>
        <end position="319"/>
    </location>
</feature>
<dbReference type="Pfam" id="PF00395">
    <property type="entry name" value="SLH"/>
    <property type="match status" value="2"/>
</dbReference>
<evidence type="ECO:0000259" key="2">
    <source>
        <dbReference type="PROSITE" id="PS51272"/>
    </source>
</evidence>
<feature type="compositionally biased region" description="Low complexity" evidence="1">
    <location>
        <begin position="293"/>
        <end position="319"/>
    </location>
</feature>
<evidence type="ECO:0000313" key="3">
    <source>
        <dbReference type="EMBL" id="TBL69791.1"/>
    </source>
</evidence>
<dbReference type="PANTHER" id="PTHR43308:SF5">
    <property type="entry name" value="S-LAYER PROTEIN _ PEPTIDOGLYCAN ENDO-BETA-N-ACETYLGLUCOSAMINIDASE"/>
    <property type="match status" value="1"/>
</dbReference>
<name>A0A4Q9DI50_9BACL</name>
<dbReference type="Proteomes" id="UP000293142">
    <property type="component" value="Unassembled WGS sequence"/>
</dbReference>
<evidence type="ECO:0000313" key="4">
    <source>
        <dbReference type="Proteomes" id="UP000293142"/>
    </source>
</evidence>
<proteinExistence type="predicted"/>
<dbReference type="PROSITE" id="PS51272">
    <property type="entry name" value="SLH"/>
    <property type="match status" value="3"/>
</dbReference>
<dbReference type="EMBL" id="SIRE01000036">
    <property type="protein sequence ID" value="TBL69791.1"/>
    <property type="molecule type" value="Genomic_DNA"/>
</dbReference>
<dbReference type="InterPro" id="IPR051465">
    <property type="entry name" value="Cell_Envelope_Struct_Comp"/>
</dbReference>
<gene>
    <name evidence="3" type="ORF">EYB31_35030</name>
</gene>
<evidence type="ECO:0000256" key="1">
    <source>
        <dbReference type="SAM" id="MobiDB-lite"/>
    </source>
</evidence>
<feature type="domain" description="SLH" evidence="2">
    <location>
        <begin position="83"/>
        <end position="146"/>
    </location>
</feature>
<feature type="domain" description="SLH" evidence="2">
    <location>
        <begin position="147"/>
        <end position="209"/>
    </location>
</feature>
<dbReference type="AlphaFoldDB" id="A0A4Q9DI50"/>
<keyword evidence="4" id="KW-1185">Reference proteome</keyword>
<dbReference type="PANTHER" id="PTHR43308">
    <property type="entry name" value="OUTER MEMBRANE PROTEIN ALPHA-RELATED"/>
    <property type="match status" value="1"/>
</dbReference>
<sequence>MDCVSYIQGDDCLTGNNKYDFSPRHHCKLLISHSILLGGNHMNKKKLASALMTGVLTIALTGQALSAPIEYGEELKNAPQSTPYVTFTDLPQTYWAYNYIANMVQKKVIEGYVDNKFRPENTITRAEFATIIVKASGIKPAKVNYASFSDVPVSNWASPFVESVKDYMTGYRLANSQYNFNPDTPATREDITVAIVRLKGYDTRLANRAAVEPMFKDFESISESAKDYVAIAVKEGLVSGYPDETFRGQATITRAEASALLYRAFLYGNDNKGVGGQGGSSTTPTAPVTQPSTNPQPAPKTTTPTTTNQSQQPSQAAKFSVDTLVGGTGTGDVDGPVYQAKINQVDNMVVDKDDNVYVLDSSKKKIRKFNKSNGTLETFKTIDSQFNWEYSQEGKNVIHFDYTKFQPTRLAYNITSNKLYLMGITKSSDREYRYHRNIFEISPSVHSVVYKLNSIETSTSGWISDYSNFVAFSDPNTMFFKEIGFGDFIYKSSLDSHTSDVIASRNDKTGVDLSGVAEGIITETDIFTFGTGNNTLSKVHLFPRQVETIKTIGNIEFDTISTNKGKFYISSGTTIYELTTDGKLTTFIDGKDLTYNDGIPIKKISQLSFDSQGNIIVYDDENKAIRRINL</sequence>
<feature type="compositionally biased region" description="Polar residues" evidence="1">
    <location>
        <begin position="280"/>
        <end position="292"/>
    </location>
</feature>
<dbReference type="InterPro" id="IPR011042">
    <property type="entry name" value="6-blade_b-propeller_TolB-like"/>
</dbReference>
<feature type="domain" description="SLH" evidence="2">
    <location>
        <begin position="212"/>
        <end position="275"/>
    </location>
</feature>
<accession>A0A4Q9DI50</accession>
<reference evidence="3 4" key="1">
    <citation type="submission" date="2019-02" db="EMBL/GenBank/DDBJ databases">
        <title>Paenibacillus sp. nov., isolated from surface-sterilized tissue of Thalictrum simplex L.</title>
        <authorList>
            <person name="Tuo L."/>
        </authorList>
    </citation>
    <scope>NUCLEOTIDE SEQUENCE [LARGE SCALE GENOMIC DNA]</scope>
    <source>
        <strain evidence="3 4">N2SHLJ1</strain>
    </source>
</reference>
<dbReference type="Gene3D" id="2.120.10.30">
    <property type="entry name" value="TolB, C-terminal domain"/>
    <property type="match status" value="2"/>
</dbReference>
<protein>
    <recommendedName>
        <fullName evidence="2">SLH domain-containing protein</fullName>
    </recommendedName>
</protein>
<comment type="caution">
    <text evidence="3">The sequence shown here is derived from an EMBL/GenBank/DDBJ whole genome shotgun (WGS) entry which is preliminary data.</text>
</comment>
<dbReference type="OrthoDB" id="5845122at2"/>
<dbReference type="InterPro" id="IPR001119">
    <property type="entry name" value="SLH_dom"/>
</dbReference>
<dbReference type="SUPFAM" id="SSF101898">
    <property type="entry name" value="NHL repeat"/>
    <property type="match status" value="1"/>
</dbReference>
<organism evidence="3 4">
    <name type="scientific">Paenibacillus thalictri</name>
    <dbReference type="NCBI Taxonomy" id="2527873"/>
    <lineage>
        <taxon>Bacteria</taxon>
        <taxon>Bacillati</taxon>
        <taxon>Bacillota</taxon>
        <taxon>Bacilli</taxon>
        <taxon>Bacillales</taxon>
        <taxon>Paenibacillaceae</taxon>
        <taxon>Paenibacillus</taxon>
    </lineage>
</organism>